<dbReference type="GO" id="GO:0005975">
    <property type="term" value="P:carbohydrate metabolic process"/>
    <property type="evidence" value="ECO:0007669"/>
    <property type="project" value="InterPro"/>
</dbReference>
<dbReference type="EMBL" id="JAPQKL010000005">
    <property type="protein sequence ID" value="KAJ5129303.1"/>
    <property type="molecule type" value="Genomic_DNA"/>
</dbReference>
<feature type="active site" evidence="6">
    <location>
        <position position="517"/>
    </location>
</feature>
<keyword evidence="5 8" id="KW-1015">Disulfide bond</keyword>
<dbReference type="InterPro" id="IPR012341">
    <property type="entry name" value="6hp_glycosidase-like_sf"/>
</dbReference>
<evidence type="ECO:0000313" key="12">
    <source>
        <dbReference type="Proteomes" id="UP001149079"/>
    </source>
</evidence>
<keyword evidence="4 9" id="KW-0378">Hydrolase</keyword>
<dbReference type="PANTHER" id="PTHR11742">
    <property type="entry name" value="MANNOSYL-OLIGOSACCHARIDE ALPHA-1,2-MANNOSIDASE-RELATED"/>
    <property type="match status" value="1"/>
</dbReference>
<dbReference type="SUPFAM" id="SSF48225">
    <property type="entry name" value="Seven-hairpin glycosidases"/>
    <property type="match status" value="1"/>
</dbReference>
<dbReference type="FunFam" id="1.50.10.10:FF:000037">
    <property type="entry name" value="alpha-1,2-Mannosidase"/>
    <property type="match status" value="1"/>
</dbReference>
<keyword evidence="9" id="KW-0326">Glycosidase</keyword>
<evidence type="ECO:0000256" key="8">
    <source>
        <dbReference type="PIRSR" id="PIRSR601382-3"/>
    </source>
</evidence>
<dbReference type="InterPro" id="IPR001382">
    <property type="entry name" value="Glyco_hydro_47"/>
</dbReference>
<reference evidence="11" key="2">
    <citation type="journal article" date="2023" name="IMA Fungus">
        <title>Comparative genomic study of the Penicillium genus elucidates a diverse pangenome and 15 lateral gene transfer events.</title>
        <authorList>
            <person name="Petersen C."/>
            <person name="Sorensen T."/>
            <person name="Nielsen M.R."/>
            <person name="Sondergaard T.E."/>
            <person name="Sorensen J.L."/>
            <person name="Fitzpatrick D.A."/>
            <person name="Frisvad J.C."/>
            <person name="Nielsen K.L."/>
        </authorList>
    </citation>
    <scope>NUCLEOTIDE SEQUENCE</scope>
    <source>
        <strain evidence="11">IBT 22155</strain>
    </source>
</reference>
<dbReference type="GO" id="GO:0005509">
    <property type="term" value="F:calcium ion binding"/>
    <property type="evidence" value="ECO:0007669"/>
    <property type="project" value="InterPro"/>
</dbReference>
<feature type="active site" description="Proton donor" evidence="6">
    <location>
        <position position="181"/>
    </location>
</feature>
<feature type="active site" description="Proton donor" evidence="6">
    <location>
        <position position="434"/>
    </location>
</feature>
<feature type="binding site" evidence="7">
    <location>
        <position position="603"/>
    </location>
    <ligand>
        <name>Ca(2+)</name>
        <dbReference type="ChEBI" id="CHEBI:29108"/>
    </ligand>
</feature>
<dbReference type="Gene3D" id="1.50.10.10">
    <property type="match status" value="1"/>
</dbReference>
<evidence type="ECO:0000256" key="5">
    <source>
        <dbReference type="ARBA" id="ARBA00023157"/>
    </source>
</evidence>
<dbReference type="RefSeq" id="XP_056519682.1">
    <property type="nucleotide sequence ID" value="XM_056666086.1"/>
</dbReference>
<reference evidence="11" key="1">
    <citation type="submission" date="2022-11" db="EMBL/GenBank/DDBJ databases">
        <authorList>
            <person name="Petersen C."/>
        </authorList>
    </citation>
    <scope>NUCLEOTIDE SEQUENCE</scope>
    <source>
        <strain evidence="11">IBT 22155</strain>
    </source>
</reference>
<evidence type="ECO:0000256" key="3">
    <source>
        <dbReference type="ARBA" id="ARBA00007658"/>
    </source>
</evidence>
<evidence type="ECO:0000313" key="11">
    <source>
        <dbReference type="EMBL" id="KAJ5129303.1"/>
    </source>
</evidence>
<dbReference type="GO" id="GO:0016020">
    <property type="term" value="C:membrane"/>
    <property type="evidence" value="ECO:0007669"/>
    <property type="project" value="InterPro"/>
</dbReference>
<keyword evidence="10" id="KW-1133">Transmembrane helix</keyword>
<feature type="disulfide bond" evidence="8">
    <location>
        <begin position="391"/>
        <end position="420"/>
    </location>
</feature>
<dbReference type="AlphaFoldDB" id="A0A9W9KYP5"/>
<evidence type="ECO:0000256" key="4">
    <source>
        <dbReference type="ARBA" id="ARBA00022801"/>
    </source>
</evidence>
<dbReference type="PANTHER" id="PTHR11742:SF49">
    <property type="entry name" value="ALPHA-1,2-MANNOSIDASE"/>
    <property type="match status" value="1"/>
</dbReference>
<dbReference type="GO" id="GO:0004571">
    <property type="term" value="F:mannosyl-oligosaccharide 1,2-alpha-mannosidase activity"/>
    <property type="evidence" value="ECO:0007669"/>
    <property type="project" value="InterPro"/>
</dbReference>
<protein>
    <recommendedName>
        <fullName evidence="9">alpha-1,2-Mannosidase</fullName>
        <ecNumber evidence="9">3.2.1.-</ecNumber>
    </recommendedName>
</protein>
<dbReference type="InterPro" id="IPR050749">
    <property type="entry name" value="Glycosyl_Hydrolase_47"/>
</dbReference>
<sequence length="616" mass="71439">MFSKRKTRPISTAFFLIVATYILFFWLPRTQTPRSRLTKPISRKDSTIRQDAIRLDKVTARYPVAQYIPLPQGSVTIPRIQHDFPKETPSERNERLKKRDAVKEAFLYSWNGYKDFAWMRDELKPRTGGYDDTFNGWGATLVDSLDALIIMGLDDELQLALEALDEIDFTTTKSRQVPVFEIIIRYMGGFIAAHDLTEGKHPILLRKAVELGEMIFNAFDTHNRMPQVRWDWTRSAKNQEIYPSVRTSLAEMGSLTMEFTRLTQLTGDPKYYDAVQRVMNELEVGQDKTRMPGLWPTWIDTDQMRFDDSEFTIGACADSAYEYLPKEHILLGAQTDKYRRMYEKAIATFNENLVFRAMTKDENRQVLFTANVVAMRGDSKTFQYTPDHLKCFMGGTVAIGAKVFNRPEDMEVAKGLTDGCVWAYDVMPTGIMPEIFKVSPCKKADKCPWDEEQWMSDVISQTIENEEMREKAEERIKTLGLPPGVTDIKDAAYKLRFDSLLRLMHFGSLTYLLYRPEALESLFVMYRITGDKTLQDSAWRMFKNIDKATRTKYGHSSINDVRHERPKHMDKMESFWLAETLKYLYLIFSEPDHISLDDYVLSTEAHPFKRPKASGR</sequence>
<gene>
    <name evidence="11" type="ORF">N7515_005342</name>
</gene>
<dbReference type="EC" id="3.2.1.-" evidence="9"/>
<dbReference type="GO" id="GO:0036503">
    <property type="term" value="P:ERAD pathway"/>
    <property type="evidence" value="ECO:0007669"/>
    <property type="project" value="UniProtKB-ARBA"/>
</dbReference>
<accession>A0A9W9KYP5</accession>
<keyword evidence="10" id="KW-0812">Transmembrane</keyword>
<evidence type="ECO:0000256" key="10">
    <source>
        <dbReference type="SAM" id="Phobius"/>
    </source>
</evidence>
<evidence type="ECO:0000256" key="7">
    <source>
        <dbReference type="PIRSR" id="PIRSR601382-2"/>
    </source>
</evidence>
<dbReference type="InterPro" id="IPR036026">
    <property type="entry name" value="Seven-hairpin_glycosidases"/>
</dbReference>
<name>A0A9W9KYP5_9EURO</name>
<keyword evidence="10" id="KW-0472">Membrane</keyword>
<evidence type="ECO:0000256" key="6">
    <source>
        <dbReference type="PIRSR" id="PIRSR601382-1"/>
    </source>
</evidence>
<proteinExistence type="inferred from homology"/>
<comment type="cofactor">
    <cofactor evidence="1 7">
        <name>Ca(2+)</name>
        <dbReference type="ChEBI" id="CHEBI:29108"/>
    </cofactor>
</comment>
<keyword evidence="12" id="KW-1185">Reference proteome</keyword>
<feature type="transmembrane region" description="Helical" evidence="10">
    <location>
        <begin position="12"/>
        <end position="28"/>
    </location>
</feature>
<dbReference type="GO" id="GO:0005783">
    <property type="term" value="C:endoplasmic reticulum"/>
    <property type="evidence" value="ECO:0007669"/>
    <property type="project" value="TreeGrafter"/>
</dbReference>
<dbReference type="OrthoDB" id="8118055at2759"/>
<comment type="caution">
    <text evidence="11">The sequence shown here is derived from an EMBL/GenBank/DDBJ whole genome shotgun (WGS) entry which is preliminary data.</text>
</comment>
<dbReference type="GeneID" id="81405256"/>
<organism evidence="11 12">
    <name type="scientific">Penicillium bovifimosum</name>
    <dbReference type="NCBI Taxonomy" id="126998"/>
    <lineage>
        <taxon>Eukaryota</taxon>
        <taxon>Fungi</taxon>
        <taxon>Dikarya</taxon>
        <taxon>Ascomycota</taxon>
        <taxon>Pezizomycotina</taxon>
        <taxon>Eurotiomycetes</taxon>
        <taxon>Eurotiomycetidae</taxon>
        <taxon>Eurotiales</taxon>
        <taxon>Aspergillaceae</taxon>
        <taxon>Penicillium</taxon>
    </lineage>
</organism>
<comment type="similarity">
    <text evidence="3 9">Belongs to the glycosyl hydrolase 47 family.</text>
</comment>
<feature type="active site" evidence="6">
    <location>
        <position position="318"/>
    </location>
</feature>
<evidence type="ECO:0000256" key="9">
    <source>
        <dbReference type="RuleBase" id="RU361193"/>
    </source>
</evidence>
<dbReference type="PRINTS" id="PR00747">
    <property type="entry name" value="GLYHDRLASE47"/>
</dbReference>
<keyword evidence="7" id="KW-0479">Metal-binding</keyword>
<comment type="pathway">
    <text evidence="2">Protein modification; protein glycosylation.</text>
</comment>
<evidence type="ECO:0000256" key="2">
    <source>
        <dbReference type="ARBA" id="ARBA00004922"/>
    </source>
</evidence>
<evidence type="ECO:0000256" key="1">
    <source>
        <dbReference type="ARBA" id="ARBA00001913"/>
    </source>
</evidence>
<dbReference type="Pfam" id="PF01532">
    <property type="entry name" value="Glyco_hydro_47"/>
    <property type="match status" value="1"/>
</dbReference>
<dbReference type="Proteomes" id="UP001149079">
    <property type="component" value="Unassembled WGS sequence"/>
</dbReference>
<keyword evidence="7" id="KW-0106">Calcium</keyword>